<proteinExistence type="predicted"/>
<feature type="chain" id="PRO_5045833438" evidence="1">
    <location>
        <begin position="21"/>
        <end position="581"/>
    </location>
</feature>
<evidence type="ECO:0000313" key="3">
    <source>
        <dbReference type="Proteomes" id="UP000615755"/>
    </source>
</evidence>
<dbReference type="RefSeq" id="WP_192508442.1">
    <property type="nucleotide sequence ID" value="NZ_AQGV01000012.1"/>
</dbReference>
<protein>
    <submittedName>
        <fullName evidence="2">Uncharacterized protein</fullName>
    </submittedName>
</protein>
<feature type="signal peptide" evidence="1">
    <location>
        <begin position="1"/>
        <end position="20"/>
    </location>
</feature>
<dbReference type="EMBL" id="AQGV01000012">
    <property type="protein sequence ID" value="MBE0369289.1"/>
    <property type="molecule type" value="Genomic_DNA"/>
</dbReference>
<accession>A0ABR9EFV6</accession>
<gene>
    <name evidence="2" type="ORF">PAUR_a3106</name>
</gene>
<organism evidence="2 3">
    <name type="scientific">Pseudoalteromonas aurantia 208</name>
    <dbReference type="NCBI Taxonomy" id="1314867"/>
    <lineage>
        <taxon>Bacteria</taxon>
        <taxon>Pseudomonadati</taxon>
        <taxon>Pseudomonadota</taxon>
        <taxon>Gammaproteobacteria</taxon>
        <taxon>Alteromonadales</taxon>
        <taxon>Pseudoalteromonadaceae</taxon>
        <taxon>Pseudoalteromonas</taxon>
    </lineage>
</organism>
<evidence type="ECO:0000313" key="2">
    <source>
        <dbReference type="EMBL" id="MBE0369289.1"/>
    </source>
</evidence>
<name>A0ABR9EFV6_9GAMM</name>
<dbReference type="Proteomes" id="UP000615755">
    <property type="component" value="Unassembled WGS sequence"/>
</dbReference>
<evidence type="ECO:0000256" key="1">
    <source>
        <dbReference type="SAM" id="SignalP"/>
    </source>
</evidence>
<dbReference type="CDD" id="cd22554">
    <property type="entry name" value="Slr4-like"/>
    <property type="match status" value="1"/>
</dbReference>
<dbReference type="InterPro" id="IPR045689">
    <property type="entry name" value="Slr4"/>
</dbReference>
<dbReference type="Pfam" id="PF19526">
    <property type="entry name" value="Slr4"/>
    <property type="match status" value="1"/>
</dbReference>
<keyword evidence="3" id="KW-1185">Reference proteome</keyword>
<comment type="caution">
    <text evidence="2">The sequence shown here is derived from an EMBL/GenBank/DDBJ whole genome shotgun (WGS) entry which is preliminary data.</text>
</comment>
<sequence>MFKKTLLALAVAGTSLTATAGILSVDVKEAGATAAGTTIGALAAVNGCATAATTLSVTAVTGAFTPNNAAVNDTITITGADGANTTASSVTYTGTDACTVVIKDELVSSSTAKYSAESAAAKGVVLSATQIAGIGGFTAEDTITFTVTGGTVNAQSSLGATLKSYGPDGNIATDGDRLGTFTLLGVVGNTILFTVDTGYNGKANEFLRLEGVNVTPSAGATEISVSSEVQNTANVKYDVTPAAKLANLAKQYSAKVHVKGDGIVDVQQQRFQFAANTSDSANTFLATDDSLTQDTFVVETSEDTTLGNLTPKSGTILVKGNFSWLSDYAGTDGKLSAAEIASAIDHKPFDSINTAAPIGQHNVAGDDTTDQTKYALNTAMTELTIPLNSTGADTDLDKYHQISFKVKGASATPAATVALAETTYTASINLINDKTADATTADTALNVVTDAAVAEWTLNGSVVNVPYIPFGPNTQPIIRHTNKGVQTGDISVRYMVEGSAGNTETNTWKSLGVVIENAKPGVRNLLDVITQKLTAELGKDQFKVALEITTNVPKEDVTVFAAAKITAEGQDRLTIGAFSSK</sequence>
<reference evidence="2 3" key="1">
    <citation type="submission" date="2015-03" db="EMBL/GenBank/DDBJ databases">
        <title>Genome sequence of Pseudoalteromonas aurantia.</title>
        <authorList>
            <person name="Xie B.-B."/>
            <person name="Rong J.-C."/>
            <person name="Qin Q.-L."/>
            <person name="Zhang Y.-Z."/>
        </authorList>
    </citation>
    <scope>NUCLEOTIDE SEQUENCE [LARGE SCALE GENOMIC DNA]</scope>
    <source>
        <strain evidence="2 3">208</strain>
    </source>
</reference>
<keyword evidence="1" id="KW-0732">Signal</keyword>